<evidence type="ECO:0000313" key="2">
    <source>
        <dbReference type="Proteomes" id="UP000286031"/>
    </source>
</evidence>
<dbReference type="EMBL" id="QSBI01000002">
    <property type="protein sequence ID" value="RGX12845.1"/>
    <property type="molecule type" value="Genomic_DNA"/>
</dbReference>
<comment type="caution">
    <text evidence="1">The sequence shown here is derived from an EMBL/GenBank/DDBJ whole genome shotgun (WGS) entry which is preliminary data.</text>
</comment>
<evidence type="ECO:0000313" key="1">
    <source>
        <dbReference type="EMBL" id="RGX12845.1"/>
    </source>
</evidence>
<accession>A0A413EY92</accession>
<reference evidence="1 2" key="1">
    <citation type="submission" date="2018-08" db="EMBL/GenBank/DDBJ databases">
        <title>A genome reference for cultivated species of the human gut microbiota.</title>
        <authorList>
            <person name="Zou Y."/>
            <person name="Xue W."/>
            <person name="Luo G."/>
        </authorList>
    </citation>
    <scope>NUCLEOTIDE SEQUENCE [LARGE SCALE GENOMIC DNA]</scope>
    <source>
        <strain evidence="1 2">AF04-46</strain>
    </source>
</reference>
<protein>
    <submittedName>
        <fullName evidence="1">DUF4435 domain-containing protein</fullName>
    </submittedName>
</protein>
<name>A0A413EY92_BACOV</name>
<proteinExistence type="predicted"/>
<gene>
    <name evidence="1" type="ORF">DWV35_02775</name>
</gene>
<dbReference type="RefSeq" id="WP_118023862.1">
    <property type="nucleotide sequence ID" value="NZ_QSBI01000002.1"/>
</dbReference>
<dbReference type="Proteomes" id="UP000286031">
    <property type="component" value="Unassembled WGS sequence"/>
</dbReference>
<dbReference type="AlphaFoldDB" id="A0A413EY92"/>
<sequence length="338" mass="40026">MTTDIASGGTSNFLATKKYFRANHTTAKERVVVFVEDEIDSVFWRQFFDKYGTDKIYEIKVLRCPNNELCGKDALVKYIQLDTLGPNKLIAIDADYDYILDNYHPYTEELRNCKFVVHTYDTYAIENCKITAKLLKESIYLTSFCEYITEDIETMIKEVSQLYFTLFVLHLFSTNKKDRVYKQAKFKSDLHKLSFKRDKISSTTKEYISNRVKEYDNYIQINQEDYESFLSYINSLGINENNCWQYFNGHDAFEEIGIKIATNLSCYYRGKYFEWLSAKVSNIKQRENLLKKFDNLTRVNQSTHQLKDRIAEILYDIKPDMTWEPSLKIDEHIRSIIM</sequence>
<organism evidence="1 2">
    <name type="scientific">Bacteroides ovatus</name>
    <dbReference type="NCBI Taxonomy" id="28116"/>
    <lineage>
        <taxon>Bacteria</taxon>
        <taxon>Pseudomonadati</taxon>
        <taxon>Bacteroidota</taxon>
        <taxon>Bacteroidia</taxon>
        <taxon>Bacteroidales</taxon>
        <taxon>Bacteroidaceae</taxon>
        <taxon>Bacteroides</taxon>
    </lineage>
</organism>